<dbReference type="InParanoid" id="A0A4R5CMR4"/>
<proteinExistence type="predicted"/>
<sequence length="71" mass="7788">MTRTNIDLDDDLVDEVMRRYGVTTKREAVDLALRRLVGVPLTKDFLLGLRGVGWGADLDELRSGDAPASTA</sequence>
<dbReference type="OrthoDB" id="4563074at2"/>
<name>A0A4R5CMR4_9ACTN</name>
<keyword evidence="2" id="KW-1185">Reference proteome</keyword>
<evidence type="ECO:0000313" key="2">
    <source>
        <dbReference type="Proteomes" id="UP000294739"/>
    </source>
</evidence>
<dbReference type="InterPro" id="IPR019239">
    <property type="entry name" value="VapB_antitoxin"/>
</dbReference>
<dbReference type="EMBL" id="SMKZ01000066">
    <property type="protein sequence ID" value="TDD98832.1"/>
    <property type="molecule type" value="Genomic_DNA"/>
</dbReference>
<dbReference type="Proteomes" id="UP000294739">
    <property type="component" value="Unassembled WGS sequence"/>
</dbReference>
<gene>
    <name evidence="1" type="ORF">E1269_28600</name>
</gene>
<accession>A0A4R5CMR4</accession>
<evidence type="ECO:0000313" key="1">
    <source>
        <dbReference type="EMBL" id="TDD98832.1"/>
    </source>
</evidence>
<comment type="caution">
    <text evidence="1">The sequence shown here is derived from an EMBL/GenBank/DDBJ whole genome shotgun (WGS) entry which is preliminary data.</text>
</comment>
<organism evidence="1 2">
    <name type="scientific">Jiangella asiatica</name>
    <dbReference type="NCBI Taxonomy" id="2530372"/>
    <lineage>
        <taxon>Bacteria</taxon>
        <taxon>Bacillati</taxon>
        <taxon>Actinomycetota</taxon>
        <taxon>Actinomycetes</taxon>
        <taxon>Jiangellales</taxon>
        <taxon>Jiangellaceae</taxon>
        <taxon>Jiangella</taxon>
    </lineage>
</organism>
<dbReference type="AlphaFoldDB" id="A0A4R5CMR4"/>
<protein>
    <submittedName>
        <fullName evidence="1">Type II toxin-antitoxin system VapB family antitoxin</fullName>
    </submittedName>
</protein>
<dbReference type="Pfam" id="PF09957">
    <property type="entry name" value="VapB_antitoxin"/>
    <property type="match status" value="1"/>
</dbReference>
<reference evidence="1 2" key="1">
    <citation type="submission" date="2019-03" db="EMBL/GenBank/DDBJ databases">
        <title>Draft genome sequences of novel Actinobacteria.</title>
        <authorList>
            <person name="Sahin N."/>
            <person name="Ay H."/>
            <person name="Saygin H."/>
        </authorList>
    </citation>
    <scope>NUCLEOTIDE SEQUENCE [LARGE SCALE GENOMIC DNA]</scope>
    <source>
        <strain evidence="1 2">5K138</strain>
    </source>
</reference>
<dbReference type="RefSeq" id="WP_131901067.1">
    <property type="nucleotide sequence ID" value="NZ_SMKZ01000066.1"/>
</dbReference>